<dbReference type="GO" id="GO:0016887">
    <property type="term" value="F:ATP hydrolysis activity"/>
    <property type="evidence" value="ECO:0007669"/>
    <property type="project" value="InterPro"/>
</dbReference>
<evidence type="ECO:0000256" key="5">
    <source>
        <dbReference type="ARBA" id="ARBA00022970"/>
    </source>
</evidence>
<name>A0A3G8YAI3_9DEIO</name>
<keyword evidence="4 7" id="KW-0067">ATP-binding</keyword>
<dbReference type="PROSITE" id="PS50893">
    <property type="entry name" value="ABC_TRANSPORTER_2"/>
    <property type="match status" value="1"/>
</dbReference>
<keyword evidence="8" id="KW-1185">Reference proteome</keyword>
<evidence type="ECO:0000259" key="6">
    <source>
        <dbReference type="PROSITE" id="PS50893"/>
    </source>
</evidence>
<dbReference type="GO" id="GO:0015807">
    <property type="term" value="P:L-amino acid transport"/>
    <property type="evidence" value="ECO:0007669"/>
    <property type="project" value="TreeGrafter"/>
</dbReference>
<reference evidence="7 8" key="1">
    <citation type="submission" date="2018-11" db="EMBL/GenBank/DDBJ databases">
        <title>Deinococcus shelandsis sp. nov., isolated from South Shetland Islands soil of Antarctica.</title>
        <authorList>
            <person name="Tian J."/>
        </authorList>
    </citation>
    <scope>NUCLEOTIDE SEQUENCE [LARGE SCALE GENOMIC DNA]</scope>
    <source>
        <strain evidence="7 8">S14-83T</strain>
    </source>
</reference>
<dbReference type="PANTHER" id="PTHR43820">
    <property type="entry name" value="HIGH-AFFINITY BRANCHED-CHAIN AMINO ACID TRANSPORT ATP-BINDING PROTEIN LIVF"/>
    <property type="match status" value="1"/>
</dbReference>
<dbReference type="CDD" id="cd03224">
    <property type="entry name" value="ABC_TM1139_LivF_branched"/>
    <property type="match status" value="1"/>
</dbReference>
<dbReference type="SMART" id="SM00382">
    <property type="entry name" value="AAA"/>
    <property type="match status" value="1"/>
</dbReference>
<dbReference type="SUPFAM" id="SSF52540">
    <property type="entry name" value="P-loop containing nucleoside triphosphate hydrolases"/>
    <property type="match status" value="1"/>
</dbReference>
<gene>
    <name evidence="7" type="ORF">EHF33_06020</name>
</gene>
<dbReference type="AlphaFoldDB" id="A0A3G8YAI3"/>
<protein>
    <submittedName>
        <fullName evidence="7">ABC transporter ATP-binding protein</fullName>
    </submittedName>
</protein>
<keyword evidence="5" id="KW-0029">Amino-acid transport</keyword>
<dbReference type="InterPro" id="IPR017871">
    <property type="entry name" value="ABC_transporter-like_CS"/>
</dbReference>
<dbReference type="PROSITE" id="PS00211">
    <property type="entry name" value="ABC_TRANSPORTER_1"/>
    <property type="match status" value="1"/>
</dbReference>
<dbReference type="Pfam" id="PF00005">
    <property type="entry name" value="ABC_tran"/>
    <property type="match status" value="1"/>
</dbReference>
<dbReference type="OrthoDB" id="9776369at2"/>
<accession>A0A3G8YAI3</accession>
<dbReference type="GO" id="GO:0005524">
    <property type="term" value="F:ATP binding"/>
    <property type="evidence" value="ECO:0007669"/>
    <property type="project" value="UniProtKB-KW"/>
</dbReference>
<dbReference type="InterPro" id="IPR003593">
    <property type="entry name" value="AAA+_ATPase"/>
</dbReference>
<evidence type="ECO:0000256" key="1">
    <source>
        <dbReference type="ARBA" id="ARBA00005417"/>
    </source>
</evidence>
<dbReference type="Gene3D" id="3.40.50.300">
    <property type="entry name" value="P-loop containing nucleotide triphosphate hydrolases"/>
    <property type="match status" value="1"/>
</dbReference>
<evidence type="ECO:0000256" key="3">
    <source>
        <dbReference type="ARBA" id="ARBA00022741"/>
    </source>
</evidence>
<dbReference type="RefSeq" id="WP_124868805.1">
    <property type="nucleotide sequence ID" value="NZ_CP034183.1"/>
</dbReference>
<keyword evidence="2" id="KW-0813">Transport</keyword>
<sequence>MTASRPPLDIQNLEVRYGAYAALQHVSMNVAPGEIVVLLGANGAGKSTLFRTLAGLQRPASGTATYGASLTGGRPEQCVALGVALCPEGRLLFPALSVEKNLRLGAFPHRKDASGNEKQLKRVYELFPDLIKKAPDAAGSLSGGQQQMVAVGRALMARPSLLLLDEPSLGLAPLVVEQVFGAIERVNESGVSVLLAEQNAYAALAIAHRGYVMESGQVTLEGSRDMLMNDDRVRSAYLGV</sequence>
<evidence type="ECO:0000256" key="2">
    <source>
        <dbReference type="ARBA" id="ARBA00022448"/>
    </source>
</evidence>
<dbReference type="InterPro" id="IPR027417">
    <property type="entry name" value="P-loop_NTPase"/>
</dbReference>
<evidence type="ECO:0000313" key="8">
    <source>
        <dbReference type="Proteomes" id="UP000276417"/>
    </source>
</evidence>
<comment type="similarity">
    <text evidence="1">Belongs to the ABC transporter superfamily.</text>
</comment>
<keyword evidence="3" id="KW-0547">Nucleotide-binding</keyword>
<proteinExistence type="inferred from homology"/>
<evidence type="ECO:0000256" key="4">
    <source>
        <dbReference type="ARBA" id="ARBA00022840"/>
    </source>
</evidence>
<dbReference type="KEGG" id="dph:EHF33_06020"/>
<dbReference type="GO" id="GO:0015658">
    <property type="term" value="F:branched-chain amino acid transmembrane transporter activity"/>
    <property type="evidence" value="ECO:0007669"/>
    <property type="project" value="TreeGrafter"/>
</dbReference>
<dbReference type="InterPro" id="IPR052156">
    <property type="entry name" value="BCAA_Transport_ATP-bd_LivF"/>
</dbReference>
<dbReference type="Proteomes" id="UP000276417">
    <property type="component" value="Chromosome 1"/>
</dbReference>
<feature type="domain" description="ABC transporter" evidence="6">
    <location>
        <begin position="8"/>
        <end position="240"/>
    </location>
</feature>
<dbReference type="EMBL" id="CP034183">
    <property type="protein sequence ID" value="AZI42362.1"/>
    <property type="molecule type" value="Genomic_DNA"/>
</dbReference>
<dbReference type="InterPro" id="IPR003439">
    <property type="entry name" value="ABC_transporter-like_ATP-bd"/>
</dbReference>
<dbReference type="PANTHER" id="PTHR43820:SF4">
    <property type="entry name" value="HIGH-AFFINITY BRANCHED-CHAIN AMINO ACID TRANSPORT ATP-BINDING PROTEIN LIVF"/>
    <property type="match status" value="1"/>
</dbReference>
<evidence type="ECO:0000313" key="7">
    <source>
        <dbReference type="EMBL" id="AZI42362.1"/>
    </source>
</evidence>
<organism evidence="7 8">
    <name type="scientific">Deinococcus psychrotolerans</name>
    <dbReference type="NCBI Taxonomy" id="2489213"/>
    <lineage>
        <taxon>Bacteria</taxon>
        <taxon>Thermotogati</taxon>
        <taxon>Deinococcota</taxon>
        <taxon>Deinococci</taxon>
        <taxon>Deinococcales</taxon>
        <taxon>Deinococcaceae</taxon>
        <taxon>Deinococcus</taxon>
    </lineage>
</organism>